<dbReference type="SUPFAM" id="SSF53756">
    <property type="entry name" value="UDP-Glycosyltransferase/glycogen phosphorylase"/>
    <property type="match status" value="1"/>
</dbReference>
<keyword evidence="1" id="KW-0808">Transferase</keyword>
<dbReference type="GO" id="GO:0016740">
    <property type="term" value="F:transferase activity"/>
    <property type="evidence" value="ECO:0007669"/>
    <property type="project" value="UniProtKB-KW"/>
</dbReference>
<dbReference type="RefSeq" id="WP_163282959.1">
    <property type="nucleotide sequence ID" value="NZ_JAAGVY010000002.1"/>
</dbReference>
<dbReference type="Gene3D" id="3.40.50.2000">
    <property type="entry name" value="Glycogen Phosphorylase B"/>
    <property type="match status" value="1"/>
</dbReference>
<gene>
    <name evidence="1" type="ORF">G3O08_01810</name>
</gene>
<name>A0A7K3WKS5_9FLAO</name>
<evidence type="ECO:0000313" key="1">
    <source>
        <dbReference type="EMBL" id="NEN22239.1"/>
    </source>
</evidence>
<dbReference type="EMBL" id="JAAGVY010000002">
    <property type="protein sequence ID" value="NEN22239.1"/>
    <property type="molecule type" value="Genomic_DNA"/>
</dbReference>
<accession>A0A7K3WKS5</accession>
<reference evidence="1 2" key="1">
    <citation type="submission" date="2020-02" db="EMBL/GenBank/DDBJ databases">
        <title>Out from the shadows clarifying the taxonomy of the family Cryomorphaceae and related taxa by utilizing the GTDB taxonomic framework.</title>
        <authorList>
            <person name="Bowman J.P."/>
        </authorList>
    </citation>
    <scope>NUCLEOTIDE SEQUENCE [LARGE SCALE GENOMIC DNA]</scope>
    <source>
        <strain evidence="1 2">QSSC 1-22</strain>
    </source>
</reference>
<dbReference type="AlphaFoldDB" id="A0A7K3WKS5"/>
<proteinExistence type="predicted"/>
<keyword evidence="2" id="KW-1185">Reference proteome</keyword>
<evidence type="ECO:0000313" key="2">
    <source>
        <dbReference type="Proteomes" id="UP000486602"/>
    </source>
</evidence>
<comment type="caution">
    <text evidence="1">The sequence shown here is derived from an EMBL/GenBank/DDBJ whole genome shotgun (WGS) entry which is preliminary data.</text>
</comment>
<sequence>MKKVLFVCGSLEPGHDGVGDYTRELAGALKKRELEVKIISIRDRNVVNASEESQPAREEDVDVVRLSMSLSLKNRRKEYQRVIAEYNPNYISLQYVPYAFSSKGIPFGLPRFLNTEDSRIKWHFMIHEGYIDGTLNFKDNLIKRSQIAVLKSLEKKLKPEIIDTSTHQYQSCLSAIGLKSQILGLFGNIPILKTGEHKSDDGISRGVYFGASPNFENMNAFVEPIRRFLEETNEKLEITLCGQSGEKGKRFAALLRARVGSNSFTVQEKGRMSSEDLSKLFLHMDFGIARIPPQLLGKSGSAIALLEHGLPLWIPLAKSQDEIKKNFDFRLNQCFGDLADLKKSKYSFDSGSRLEEIVDSFIQKLTWSQEVVV</sequence>
<protein>
    <submittedName>
        <fullName evidence="1">Glycosyltransferase family 4 protein</fullName>
    </submittedName>
</protein>
<dbReference type="Proteomes" id="UP000486602">
    <property type="component" value="Unassembled WGS sequence"/>
</dbReference>
<organism evidence="1 2">
    <name type="scientific">Cryomorpha ignava</name>
    <dbReference type="NCBI Taxonomy" id="101383"/>
    <lineage>
        <taxon>Bacteria</taxon>
        <taxon>Pseudomonadati</taxon>
        <taxon>Bacteroidota</taxon>
        <taxon>Flavobacteriia</taxon>
        <taxon>Flavobacteriales</taxon>
        <taxon>Cryomorphaceae</taxon>
        <taxon>Cryomorpha</taxon>
    </lineage>
</organism>